<evidence type="ECO:0000256" key="1">
    <source>
        <dbReference type="ARBA" id="ARBA00010688"/>
    </source>
</evidence>
<dbReference type="PANTHER" id="PTHR46566">
    <property type="entry name" value="1-PHOSPHOFRUCTOKINASE-RELATED"/>
    <property type="match status" value="1"/>
</dbReference>
<keyword evidence="3" id="KW-0547">Nucleotide-binding</keyword>
<keyword evidence="5" id="KW-0067">ATP-binding</keyword>
<evidence type="ECO:0000256" key="3">
    <source>
        <dbReference type="ARBA" id="ARBA00022741"/>
    </source>
</evidence>
<reference evidence="8 9" key="1">
    <citation type="submission" date="2018-05" db="EMBL/GenBank/DDBJ databases">
        <title>Mucilaginibacter hurinus sp. nov., isolated from briquette warehouse soil.</title>
        <authorList>
            <person name="Choi L."/>
        </authorList>
    </citation>
    <scope>NUCLEOTIDE SEQUENCE [LARGE SCALE GENOMIC DNA]</scope>
    <source>
        <strain evidence="8 9">ZR32</strain>
    </source>
</reference>
<dbReference type="Gene3D" id="3.40.1190.20">
    <property type="match status" value="1"/>
</dbReference>
<dbReference type="NCBIfam" id="TIGR03168">
    <property type="entry name" value="1-PFK"/>
    <property type="match status" value="1"/>
</dbReference>
<comment type="caution">
    <text evidence="8">The sequence shown here is derived from an EMBL/GenBank/DDBJ whole genome shotgun (WGS) entry which is preliminary data.</text>
</comment>
<accession>A0A367GMZ9</accession>
<dbReference type="OrthoDB" id="9801219at2"/>
<dbReference type="PROSITE" id="PS00584">
    <property type="entry name" value="PFKB_KINASES_2"/>
    <property type="match status" value="1"/>
</dbReference>
<dbReference type="Pfam" id="PF00294">
    <property type="entry name" value="PfkB"/>
    <property type="match status" value="1"/>
</dbReference>
<dbReference type="InterPro" id="IPR029056">
    <property type="entry name" value="Ribokinase-like"/>
</dbReference>
<feature type="domain" description="Carbohydrate kinase PfkB" evidence="7">
    <location>
        <begin position="19"/>
        <end position="294"/>
    </location>
</feature>
<dbReference type="AlphaFoldDB" id="A0A367GMZ9"/>
<dbReference type="CDD" id="cd01164">
    <property type="entry name" value="FruK_PfkB_like"/>
    <property type="match status" value="1"/>
</dbReference>
<comment type="similarity">
    <text evidence="1">Belongs to the carbohydrate kinase PfkB family.</text>
</comment>
<evidence type="ECO:0000256" key="4">
    <source>
        <dbReference type="ARBA" id="ARBA00022777"/>
    </source>
</evidence>
<dbReference type="PIRSF" id="PIRSF000535">
    <property type="entry name" value="1PFK/6PFK/LacC"/>
    <property type="match status" value="1"/>
</dbReference>
<dbReference type="GO" id="GO:0005524">
    <property type="term" value="F:ATP binding"/>
    <property type="evidence" value="ECO:0007669"/>
    <property type="project" value="UniProtKB-KW"/>
</dbReference>
<sequence length="314" mass="34252">MMKHVLTLTLSPTVDKSTTVDKIVAEQKLDCDAPKFEPGGGGINVSRALKRLGLASVAVFPSGGLTGQRLQDLLDEEGIDQHPVTTKNLTRENFIVVNRTTNEQFRFGMPAPELLVREEEAILKLVKQLAPKTSYIVASGSMPQGIGDDFLAKVARIAHKEHARLVVDTSGEALKQAVDEGVYMLKPNQNELSKLTGLRVDDHDEVEEAARKIVDKGKCEIIVVSMGPLGAQTVTKDFSEHIHAPTVKKRSTVGAGDSMVAGMVYGCSKGYDLRHMVRMGIACGSAATMNPGTELFQKDDADRLYQWLVKRIKN</sequence>
<evidence type="ECO:0000256" key="6">
    <source>
        <dbReference type="PIRNR" id="PIRNR000535"/>
    </source>
</evidence>
<evidence type="ECO:0000256" key="2">
    <source>
        <dbReference type="ARBA" id="ARBA00022679"/>
    </source>
</evidence>
<name>A0A367GMZ9_9SPHI</name>
<evidence type="ECO:0000259" key="7">
    <source>
        <dbReference type="Pfam" id="PF00294"/>
    </source>
</evidence>
<dbReference type="GO" id="GO:0003872">
    <property type="term" value="F:6-phosphofructokinase activity"/>
    <property type="evidence" value="ECO:0007669"/>
    <property type="project" value="TreeGrafter"/>
</dbReference>
<keyword evidence="9" id="KW-1185">Reference proteome</keyword>
<dbReference type="SUPFAM" id="SSF53613">
    <property type="entry name" value="Ribokinase-like"/>
    <property type="match status" value="1"/>
</dbReference>
<evidence type="ECO:0000256" key="5">
    <source>
        <dbReference type="ARBA" id="ARBA00022840"/>
    </source>
</evidence>
<keyword evidence="2 6" id="KW-0808">Transferase</keyword>
<dbReference type="FunFam" id="3.40.1190.20:FF:000001">
    <property type="entry name" value="Phosphofructokinase"/>
    <property type="match status" value="1"/>
</dbReference>
<proteinExistence type="inferred from homology"/>
<protein>
    <submittedName>
        <fullName evidence="8">1-phosphofructokinase family hexose kinase</fullName>
    </submittedName>
</protein>
<dbReference type="InterPro" id="IPR017583">
    <property type="entry name" value="Tagatose/fructose_Pkinase"/>
</dbReference>
<dbReference type="InterPro" id="IPR002173">
    <property type="entry name" value="Carboh/pur_kinase_PfkB_CS"/>
</dbReference>
<dbReference type="Proteomes" id="UP000253209">
    <property type="component" value="Unassembled WGS sequence"/>
</dbReference>
<dbReference type="PROSITE" id="PS00583">
    <property type="entry name" value="PFKB_KINASES_1"/>
    <property type="match status" value="1"/>
</dbReference>
<organism evidence="8 9">
    <name type="scientific">Mucilaginibacter hurinus</name>
    <dbReference type="NCBI Taxonomy" id="2201324"/>
    <lineage>
        <taxon>Bacteria</taxon>
        <taxon>Pseudomonadati</taxon>
        <taxon>Bacteroidota</taxon>
        <taxon>Sphingobacteriia</taxon>
        <taxon>Sphingobacteriales</taxon>
        <taxon>Sphingobacteriaceae</taxon>
        <taxon>Mucilaginibacter</taxon>
    </lineage>
</organism>
<dbReference type="InterPro" id="IPR011611">
    <property type="entry name" value="PfkB_dom"/>
</dbReference>
<keyword evidence="4 8" id="KW-0418">Kinase</keyword>
<evidence type="ECO:0000313" key="9">
    <source>
        <dbReference type="Proteomes" id="UP000253209"/>
    </source>
</evidence>
<dbReference type="GO" id="GO:0005829">
    <property type="term" value="C:cytosol"/>
    <property type="evidence" value="ECO:0007669"/>
    <property type="project" value="TreeGrafter"/>
</dbReference>
<gene>
    <name evidence="8" type="ORF">DJ568_13730</name>
</gene>
<dbReference type="PANTHER" id="PTHR46566:SF2">
    <property type="entry name" value="ATP-DEPENDENT 6-PHOSPHOFRUCTOKINASE ISOZYME 2"/>
    <property type="match status" value="1"/>
</dbReference>
<evidence type="ECO:0000313" key="8">
    <source>
        <dbReference type="EMBL" id="RCH54405.1"/>
    </source>
</evidence>
<dbReference type="EMBL" id="QGDC01000007">
    <property type="protein sequence ID" value="RCH54405.1"/>
    <property type="molecule type" value="Genomic_DNA"/>
</dbReference>